<gene>
    <name evidence="1" type="ORF">BO222_00930</name>
</gene>
<protein>
    <submittedName>
        <fullName evidence="1">Uncharacterized protein</fullName>
    </submittedName>
</protein>
<dbReference type="EMBL" id="MPJW01000033">
    <property type="protein sequence ID" value="OLU42913.1"/>
    <property type="molecule type" value="Genomic_DNA"/>
</dbReference>
<proteinExistence type="predicted"/>
<name>A0A1U7NIZ6_9FIRM</name>
<organism evidence="1 2">
    <name type="scientific">Ileibacterium valens</name>
    <dbReference type="NCBI Taxonomy" id="1862668"/>
    <lineage>
        <taxon>Bacteria</taxon>
        <taxon>Bacillati</taxon>
        <taxon>Bacillota</taxon>
        <taxon>Erysipelotrichia</taxon>
        <taxon>Erysipelotrichales</taxon>
        <taxon>Erysipelotrichaceae</taxon>
        <taxon>Ileibacterium</taxon>
    </lineage>
</organism>
<sequence length="75" mass="8785">MKTGKTFAENVCFLFFKMIQINLVFKNHKGKRVVDRNIDLALEINNIMKVRFGNFRILDTEGISLPIWKLNEQNA</sequence>
<evidence type="ECO:0000313" key="2">
    <source>
        <dbReference type="Proteomes" id="UP000186341"/>
    </source>
</evidence>
<dbReference type="Proteomes" id="UP000186341">
    <property type="component" value="Unassembled WGS sequence"/>
</dbReference>
<dbReference type="AlphaFoldDB" id="A0A1U7NIZ6"/>
<reference evidence="1 2" key="1">
    <citation type="submission" date="2016-11" db="EMBL/GenBank/DDBJ databases">
        <title>Description of two novel members of the family Erysipelotrichaceae: Ileibacterium lipovorans gen. nov., sp. nov. and Dubosiella newyorkensis, gen. nov., sp. nov.</title>
        <authorList>
            <person name="Cox L.M."/>
            <person name="Sohn J."/>
            <person name="Tyrrell K.L."/>
            <person name="Citron D.M."/>
            <person name="Lawson P.A."/>
            <person name="Patel N.B."/>
            <person name="Iizumi T."/>
            <person name="Perez-Perez G.I."/>
            <person name="Goldstein E.J."/>
            <person name="Blaser M.J."/>
        </authorList>
    </citation>
    <scope>NUCLEOTIDE SEQUENCE [LARGE SCALE GENOMIC DNA]</scope>
    <source>
        <strain evidence="1 2">NYU-BL-A3</strain>
    </source>
</reference>
<comment type="caution">
    <text evidence="1">The sequence shown here is derived from an EMBL/GenBank/DDBJ whole genome shotgun (WGS) entry which is preliminary data.</text>
</comment>
<accession>A0A1U7NIZ6</accession>
<keyword evidence="2" id="KW-1185">Reference proteome</keyword>
<evidence type="ECO:0000313" key="1">
    <source>
        <dbReference type="EMBL" id="OLU42913.1"/>
    </source>
</evidence>